<keyword evidence="5" id="KW-1185">Reference proteome</keyword>
<evidence type="ECO:0000313" key="5">
    <source>
        <dbReference type="Proteomes" id="UP001231518"/>
    </source>
</evidence>
<dbReference type="EMBL" id="JARGEI010000023">
    <property type="protein sequence ID" value="KAJ8710364.1"/>
    <property type="molecule type" value="Genomic_DNA"/>
</dbReference>
<gene>
    <name evidence="4" type="ORF">PYW07_009730</name>
</gene>
<dbReference type="AlphaFoldDB" id="A0AAD7YCI9"/>
<feature type="compositionally biased region" description="Polar residues" evidence="1">
    <location>
        <begin position="178"/>
        <end position="198"/>
    </location>
</feature>
<feature type="signal peptide" evidence="3">
    <location>
        <begin position="1"/>
        <end position="22"/>
    </location>
</feature>
<sequence>MNSRIYILLTYCFVVTIISVTGNDDKTRPQHWNPPRESGQPIPTQPTGNVGQPSRSTVTGSVSQKLLPNYDHSRVSNQMNANDKIRQVYSNDGSLRNTEASRVWYQHPPPELKPPLLQPAGKVGQPSRSMPSPKLLPDYDHSRINKQMTVNAKSRPNAKSDNGSLRNRDTSRYWYRNRQPQLTRPVGNSSQPSRSIGSVSPKLLPKYDHSWDKKQMNVTGKLPQNANSDVKSKRNKDTNPSRKLRPPPPLRPIGNIGQPDYDHSLVNKEVYDNDAVWYLNPPRELQKEPLTQPTGNVGQPSRSTPSPNLLPNYVHSRVNIQMNVNGKNANISFGSLQNRDHRPVNLSNKTDETFVKINLNTVFALSPKTDGRTKLHITNTSFEFGHEEKNIGTPLKMNISFKLSRNVHRGFVFLGKNLKDRHSEKSFEIRRPNLSDETDYKVATIQWPVTREPHPLNVYVQLYNQSGVCSNKKILEGIVFQKKFSTNNSDYARGSICVYGNKCEIQVDLKKECAGAEITDTTNNTIIIICGSLLAILLIVLVIVAYFKRCWRKSDAPKKYQVPITLPFYVNLLFRKECQDIIDDLEQNHYELID</sequence>
<feature type="region of interest" description="Disordered" evidence="1">
    <location>
        <begin position="23"/>
        <end position="61"/>
    </location>
</feature>
<keyword evidence="2" id="KW-1133">Transmembrane helix</keyword>
<evidence type="ECO:0000256" key="1">
    <source>
        <dbReference type="SAM" id="MobiDB-lite"/>
    </source>
</evidence>
<evidence type="ECO:0000313" key="4">
    <source>
        <dbReference type="EMBL" id="KAJ8710364.1"/>
    </source>
</evidence>
<accession>A0AAD7YCI9</accession>
<feature type="compositionally biased region" description="Pro residues" evidence="1">
    <location>
        <begin position="107"/>
        <end position="117"/>
    </location>
</feature>
<feature type="compositionally biased region" description="Polar residues" evidence="1">
    <location>
        <begin position="145"/>
        <end position="165"/>
    </location>
</feature>
<feature type="compositionally biased region" description="Basic and acidic residues" evidence="1">
    <location>
        <begin position="230"/>
        <end position="240"/>
    </location>
</feature>
<feature type="region of interest" description="Disordered" evidence="1">
    <location>
        <begin position="284"/>
        <end position="308"/>
    </location>
</feature>
<feature type="compositionally biased region" description="Polar residues" evidence="1">
    <location>
        <begin position="216"/>
        <end position="229"/>
    </location>
</feature>
<protein>
    <submittedName>
        <fullName evidence="4">Uncharacterized protein</fullName>
    </submittedName>
</protein>
<comment type="caution">
    <text evidence="4">The sequence shown here is derived from an EMBL/GenBank/DDBJ whole genome shotgun (WGS) entry which is preliminary data.</text>
</comment>
<feature type="compositionally biased region" description="Polar residues" evidence="1">
    <location>
        <begin position="289"/>
        <end position="308"/>
    </location>
</feature>
<evidence type="ECO:0000256" key="2">
    <source>
        <dbReference type="SAM" id="Phobius"/>
    </source>
</evidence>
<name>A0AAD7YCI9_MYTSE</name>
<feature type="compositionally biased region" description="Polar residues" evidence="1">
    <location>
        <begin position="41"/>
        <end position="61"/>
    </location>
</feature>
<organism evidence="4 5">
    <name type="scientific">Mythimna separata</name>
    <name type="common">Oriental armyworm</name>
    <name type="synonym">Pseudaletia separata</name>
    <dbReference type="NCBI Taxonomy" id="271217"/>
    <lineage>
        <taxon>Eukaryota</taxon>
        <taxon>Metazoa</taxon>
        <taxon>Ecdysozoa</taxon>
        <taxon>Arthropoda</taxon>
        <taxon>Hexapoda</taxon>
        <taxon>Insecta</taxon>
        <taxon>Pterygota</taxon>
        <taxon>Neoptera</taxon>
        <taxon>Endopterygota</taxon>
        <taxon>Lepidoptera</taxon>
        <taxon>Glossata</taxon>
        <taxon>Ditrysia</taxon>
        <taxon>Noctuoidea</taxon>
        <taxon>Noctuidae</taxon>
        <taxon>Noctuinae</taxon>
        <taxon>Hadenini</taxon>
        <taxon>Mythimna</taxon>
    </lineage>
</organism>
<keyword evidence="2" id="KW-0812">Transmembrane</keyword>
<feature type="chain" id="PRO_5041948768" evidence="3">
    <location>
        <begin position="23"/>
        <end position="594"/>
    </location>
</feature>
<evidence type="ECO:0000256" key="3">
    <source>
        <dbReference type="SAM" id="SignalP"/>
    </source>
</evidence>
<keyword evidence="3" id="KW-0732">Signal</keyword>
<proteinExistence type="predicted"/>
<feature type="transmembrane region" description="Helical" evidence="2">
    <location>
        <begin position="526"/>
        <end position="547"/>
    </location>
</feature>
<reference evidence="4" key="1">
    <citation type="submission" date="2023-03" db="EMBL/GenBank/DDBJ databases">
        <title>Chromosome-level genomes of two armyworms, Mythimna separata and Mythimna loreyi, provide insights into the biosynthesis and reception of sex pheromones.</title>
        <authorList>
            <person name="Zhao H."/>
        </authorList>
    </citation>
    <scope>NUCLEOTIDE SEQUENCE</scope>
    <source>
        <strain evidence="4">BeijingLab</strain>
        <tissue evidence="4">Pupa</tissue>
    </source>
</reference>
<feature type="region of interest" description="Disordered" evidence="1">
    <location>
        <begin position="105"/>
        <end position="261"/>
    </location>
</feature>
<feature type="compositionally biased region" description="Basic and acidic residues" evidence="1">
    <location>
        <begin position="205"/>
        <end position="215"/>
    </location>
</feature>
<dbReference type="Proteomes" id="UP001231518">
    <property type="component" value="Chromosome 23"/>
</dbReference>
<keyword evidence="2" id="KW-0472">Membrane</keyword>